<keyword evidence="2" id="KW-1133">Transmembrane helix</keyword>
<dbReference type="InParanoid" id="A0A165IYA3"/>
<dbReference type="EMBL" id="KV423925">
    <property type="protein sequence ID" value="KZT61129.1"/>
    <property type="molecule type" value="Genomic_DNA"/>
</dbReference>
<protein>
    <submittedName>
        <fullName evidence="3">Uncharacterized protein</fullName>
    </submittedName>
</protein>
<dbReference type="OrthoDB" id="2991366at2759"/>
<feature type="transmembrane region" description="Helical" evidence="2">
    <location>
        <begin position="563"/>
        <end position="587"/>
    </location>
</feature>
<feature type="transmembrane region" description="Helical" evidence="2">
    <location>
        <begin position="94"/>
        <end position="116"/>
    </location>
</feature>
<feature type="region of interest" description="Disordered" evidence="1">
    <location>
        <begin position="39"/>
        <end position="70"/>
    </location>
</feature>
<keyword evidence="2" id="KW-0812">Transmembrane</keyword>
<evidence type="ECO:0000256" key="1">
    <source>
        <dbReference type="SAM" id="MobiDB-lite"/>
    </source>
</evidence>
<feature type="transmembrane region" description="Helical" evidence="2">
    <location>
        <begin position="136"/>
        <end position="164"/>
    </location>
</feature>
<evidence type="ECO:0000256" key="2">
    <source>
        <dbReference type="SAM" id="Phobius"/>
    </source>
</evidence>
<organism evidence="3 4">
    <name type="scientific">Calocera cornea HHB12733</name>
    <dbReference type="NCBI Taxonomy" id="1353952"/>
    <lineage>
        <taxon>Eukaryota</taxon>
        <taxon>Fungi</taxon>
        <taxon>Dikarya</taxon>
        <taxon>Basidiomycota</taxon>
        <taxon>Agaricomycotina</taxon>
        <taxon>Dacrymycetes</taxon>
        <taxon>Dacrymycetales</taxon>
        <taxon>Dacrymycetaceae</taxon>
        <taxon>Calocera</taxon>
    </lineage>
</organism>
<feature type="transmembrane region" description="Helical" evidence="2">
    <location>
        <begin position="196"/>
        <end position="219"/>
    </location>
</feature>
<gene>
    <name evidence="3" type="ORF">CALCODRAFT_553266</name>
</gene>
<proteinExistence type="predicted"/>
<dbReference type="AlphaFoldDB" id="A0A165IYA3"/>
<reference evidence="3 4" key="1">
    <citation type="journal article" date="2016" name="Mol. Biol. Evol.">
        <title>Comparative Genomics of Early-Diverging Mushroom-Forming Fungi Provides Insights into the Origins of Lignocellulose Decay Capabilities.</title>
        <authorList>
            <person name="Nagy L.G."/>
            <person name="Riley R."/>
            <person name="Tritt A."/>
            <person name="Adam C."/>
            <person name="Daum C."/>
            <person name="Floudas D."/>
            <person name="Sun H."/>
            <person name="Yadav J.S."/>
            <person name="Pangilinan J."/>
            <person name="Larsson K.H."/>
            <person name="Matsuura K."/>
            <person name="Barry K."/>
            <person name="Labutti K."/>
            <person name="Kuo R."/>
            <person name="Ohm R.A."/>
            <person name="Bhattacharya S.S."/>
            <person name="Shirouzu T."/>
            <person name="Yoshinaga Y."/>
            <person name="Martin F.M."/>
            <person name="Grigoriev I.V."/>
            <person name="Hibbett D.S."/>
        </authorList>
    </citation>
    <scope>NUCLEOTIDE SEQUENCE [LARGE SCALE GENOMIC DNA]</scope>
    <source>
        <strain evidence="3 4">HHB12733</strain>
    </source>
</reference>
<dbReference type="STRING" id="1353952.A0A165IYA3"/>
<name>A0A165IYA3_9BASI</name>
<evidence type="ECO:0000313" key="4">
    <source>
        <dbReference type="Proteomes" id="UP000076842"/>
    </source>
</evidence>
<keyword evidence="4" id="KW-1185">Reference proteome</keyword>
<accession>A0A165IYA3</accession>
<keyword evidence="2" id="KW-0472">Membrane</keyword>
<sequence>MATLSPPSNARQAYPGYFYNNPYTPVARQPEYFELPPTPGSQDAFLSPPSTTTSFKHRRGGSAGSISDASSQRTLVSNGVHEHHPSALMRFLEYFVPLLGTLVLSTGLAMLAGFSSSKPIVAPFFVQQLGLADPKVWTAIFTVLSTLLSAALGFCYTTAVRIVIRKWVVARSQKLKTLSGWLDLHSASLSTVKGPLWFIVTGMSIILLGAITTCVNTLISPIPVPISTVISTAEPDLASGAFSDWYLTNGSTPQCSWWVSYRDGLQPTCVVGNSLPALLDTGRAAVNVDLLSDSGYTYFGKTVFSGTTGGVLPISPEEVKSNVGRLSPGEQLAVNSGLWNYTLDMQGLSALVACTNSSSSPLSVNASSVQPLATGLQVQSLCACGGQEPVTLFVGGNWVQAAVCEGVVGGSWNFYLRHYGEYDRDGYENLTCTITPYLSTARATYLGQLDQYIITPTQQLPAPDASIFAPLLAQLPQAVQLGQNTQNNLVLESVTAVTNAFYAQDTFAVWYPHVWEEYLKAWVEYIGTSTRLQYTSTQPAYSRAIAGSLTLSLYSWQFSPLNILFLSPILLLTLLTLGLALWALVWLSSTRLPTFDPTQPISLVVASAWCDEGLKAELERCRSEGCDPGESRARNARVMFRGGGLARVRKY</sequence>
<dbReference type="Proteomes" id="UP000076842">
    <property type="component" value="Unassembled WGS sequence"/>
</dbReference>
<evidence type="ECO:0000313" key="3">
    <source>
        <dbReference type="EMBL" id="KZT61129.1"/>
    </source>
</evidence>